<dbReference type="OrthoDB" id="348005at2759"/>
<dbReference type="PANTHER" id="PTHR46492">
    <property type="entry name" value="DYNEIN ASSEMBLY FACTOR 4, AXONEMAL"/>
    <property type="match status" value="1"/>
</dbReference>
<proteinExistence type="predicted"/>
<dbReference type="PROSITE" id="PS50005">
    <property type="entry name" value="TPR"/>
    <property type="match status" value="1"/>
</dbReference>
<keyword evidence="1" id="KW-0802">TPR repeat</keyword>
<accession>A0A2T7NDQ5</accession>
<evidence type="ECO:0000313" key="4">
    <source>
        <dbReference type="Proteomes" id="UP000245119"/>
    </source>
</evidence>
<evidence type="ECO:0000313" key="3">
    <source>
        <dbReference type="EMBL" id="PVD19303.1"/>
    </source>
</evidence>
<dbReference type="GO" id="GO:0036158">
    <property type="term" value="P:outer dynein arm assembly"/>
    <property type="evidence" value="ECO:0007669"/>
    <property type="project" value="TreeGrafter"/>
</dbReference>
<evidence type="ECO:0000256" key="2">
    <source>
        <dbReference type="SAM" id="MobiDB-lite"/>
    </source>
</evidence>
<dbReference type="Gene3D" id="1.25.40.10">
    <property type="entry name" value="Tetratricopeptide repeat domain"/>
    <property type="match status" value="1"/>
</dbReference>
<dbReference type="InterPro" id="IPR011990">
    <property type="entry name" value="TPR-like_helical_dom_sf"/>
</dbReference>
<dbReference type="InterPro" id="IPR052004">
    <property type="entry name" value="Dynein_assembly_factor_4"/>
</dbReference>
<comment type="caution">
    <text evidence="3">The sequence shown here is derived from an EMBL/GenBank/DDBJ whole genome shotgun (WGS) entry which is preliminary data.</text>
</comment>
<dbReference type="GO" id="GO:0036159">
    <property type="term" value="P:inner dynein arm assembly"/>
    <property type="evidence" value="ECO:0007669"/>
    <property type="project" value="TreeGrafter"/>
</dbReference>
<dbReference type="Proteomes" id="UP000245119">
    <property type="component" value="Linkage Group LG13"/>
</dbReference>
<feature type="region of interest" description="Disordered" evidence="2">
    <location>
        <begin position="31"/>
        <end position="61"/>
    </location>
</feature>
<gene>
    <name evidence="3" type="ORF">C0Q70_19790</name>
</gene>
<feature type="repeat" description="TPR" evidence="1">
    <location>
        <begin position="167"/>
        <end position="200"/>
    </location>
</feature>
<name>A0A2T7NDQ5_POMCA</name>
<dbReference type="InterPro" id="IPR019734">
    <property type="entry name" value="TPR_rpt"/>
</dbReference>
<sequence length="220" mass="25458">MRAKREEAIAKTQTRTQEAIKLREEAKRENEKAAVREMMKIEETERSRIEGQKRAERERADADLEAWKEEQRRLAELEKQRLLAERMEEEKIKRGKEKRHRRVCGGNIFYEAANEMGAAPKRLSGKIEVNFTERVFPTPVRESTAQAEEEALDLLHPPVPQNAPSRCKALVRRGTAFCELEMYVEGLGEYEAALKIEPNNEELRADAEKIRQLIQGNTEA</sequence>
<dbReference type="SUPFAM" id="SSF48452">
    <property type="entry name" value="TPR-like"/>
    <property type="match status" value="1"/>
</dbReference>
<dbReference type="STRING" id="400727.A0A2T7NDQ5"/>
<dbReference type="GO" id="GO:0003341">
    <property type="term" value="P:cilium movement"/>
    <property type="evidence" value="ECO:0007669"/>
    <property type="project" value="TreeGrafter"/>
</dbReference>
<dbReference type="AlphaFoldDB" id="A0A2T7NDQ5"/>
<reference evidence="3 4" key="1">
    <citation type="submission" date="2018-04" db="EMBL/GenBank/DDBJ databases">
        <title>The genome of golden apple snail Pomacea canaliculata provides insight into stress tolerance and invasive adaptation.</title>
        <authorList>
            <person name="Liu C."/>
            <person name="Liu B."/>
            <person name="Ren Y."/>
            <person name="Zhang Y."/>
            <person name="Wang H."/>
            <person name="Li S."/>
            <person name="Jiang F."/>
            <person name="Yin L."/>
            <person name="Zhang G."/>
            <person name="Qian W."/>
            <person name="Fan W."/>
        </authorList>
    </citation>
    <scope>NUCLEOTIDE SEQUENCE [LARGE SCALE GENOMIC DNA]</scope>
    <source>
        <strain evidence="3">SZHN2017</strain>
        <tissue evidence="3">Muscle</tissue>
    </source>
</reference>
<dbReference type="PANTHER" id="PTHR46492:SF1">
    <property type="entry name" value="DYNEIN AXONEMAL ASSEMBLY FACTOR 4"/>
    <property type="match status" value="1"/>
</dbReference>
<organism evidence="3 4">
    <name type="scientific">Pomacea canaliculata</name>
    <name type="common">Golden apple snail</name>
    <dbReference type="NCBI Taxonomy" id="400727"/>
    <lineage>
        <taxon>Eukaryota</taxon>
        <taxon>Metazoa</taxon>
        <taxon>Spiralia</taxon>
        <taxon>Lophotrochozoa</taxon>
        <taxon>Mollusca</taxon>
        <taxon>Gastropoda</taxon>
        <taxon>Caenogastropoda</taxon>
        <taxon>Architaenioglossa</taxon>
        <taxon>Ampullarioidea</taxon>
        <taxon>Ampullariidae</taxon>
        <taxon>Pomacea</taxon>
    </lineage>
</organism>
<protein>
    <submittedName>
        <fullName evidence="3">Uncharacterized protein</fullName>
    </submittedName>
</protein>
<keyword evidence="4" id="KW-1185">Reference proteome</keyword>
<dbReference type="EMBL" id="PZQS01000013">
    <property type="protein sequence ID" value="PVD19303.1"/>
    <property type="molecule type" value="Genomic_DNA"/>
</dbReference>
<evidence type="ECO:0000256" key="1">
    <source>
        <dbReference type="PROSITE-ProRule" id="PRU00339"/>
    </source>
</evidence>